<dbReference type="AlphaFoldDB" id="A0A1I5SLI7"/>
<proteinExistence type="predicted"/>
<feature type="transmembrane region" description="Helical" evidence="1">
    <location>
        <begin position="228"/>
        <end position="254"/>
    </location>
</feature>
<dbReference type="OrthoDB" id="341830at2157"/>
<keyword evidence="3" id="KW-1185">Reference proteome</keyword>
<keyword evidence="1" id="KW-1133">Transmembrane helix</keyword>
<protein>
    <submittedName>
        <fullName evidence="2">Uncharacterized protein</fullName>
    </submittedName>
</protein>
<dbReference type="EMBL" id="FOXI01000006">
    <property type="protein sequence ID" value="SFP71605.1"/>
    <property type="molecule type" value="Genomic_DNA"/>
</dbReference>
<evidence type="ECO:0000256" key="1">
    <source>
        <dbReference type="SAM" id="Phobius"/>
    </source>
</evidence>
<keyword evidence="1" id="KW-0812">Transmembrane</keyword>
<gene>
    <name evidence="2" type="ORF">SAMN05216277_106180</name>
</gene>
<dbReference type="Proteomes" id="UP000183769">
    <property type="component" value="Unassembled WGS sequence"/>
</dbReference>
<dbReference type="RefSeq" id="WP_074878282.1">
    <property type="nucleotide sequence ID" value="NZ_FOXI01000006.1"/>
</dbReference>
<keyword evidence="1" id="KW-0472">Membrane</keyword>
<sequence>MDRRRVALLLVVVGLLCLPAPYYLGWAAEATSPPAQSSQIYVAEPVDLDNASDRKQFVDAHGHEVALADYRITARYSDEYRAPNATLDALVTAMREGSASVDDPDARADLRGIDAEYEFVRDTNENTEPDGYYRLTVADDGATVRAENVSDRAVANAIAERAPRYGNLSAGEQRTVDRVLENSTGDDLGYRPRVNEPYVDQFPTAIRKGDTLYSVTVYGHVDDFGPGFGGFVVGLGVAAVGVVLVIVGGGLYAYDRWSG</sequence>
<reference evidence="3" key="1">
    <citation type="submission" date="2016-10" db="EMBL/GenBank/DDBJ databases">
        <authorList>
            <person name="Varghese N."/>
            <person name="Submissions S."/>
        </authorList>
    </citation>
    <scope>NUCLEOTIDE SEQUENCE [LARGE SCALE GENOMIC DNA]</scope>
    <source>
        <strain evidence="3">CGMCC 1.10329</strain>
    </source>
</reference>
<accession>A0A1I5SLI7</accession>
<organism evidence="2 3">
    <name type="scientific">Halolamina pelagica</name>
    <dbReference type="NCBI Taxonomy" id="699431"/>
    <lineage>
        <taxon>Archaea</taxon>
        <taxon>Methanobacteriati</taxon>
        <taxon>Methanobacteriota</taxon>
        <taxon>Stenosarchaea group</taxon>
        <taxon>Halobacteria</taxon>
        <taxon>Halobacteriales</taxon>
        <taxon>Haloferacaceae</taxon>
    </lineage>
</organism>
<name>A0A1I5SLI7_9EURY</name>
<evidence type="ECO:0000313" key="3">
    <source>
        <dbReference type="Proteomes" id="UP000183769"/>
    </source>
</evidence>
<evidence type="ECO:0000313" key="2">
    <source>
        <dbReference type="EMBL" id="SFP71605.1"/>
    </source>
</evidence>